<accession>G2WVU4</accession>
<dbReference type="AlphaFoldDB" id="G2WVU4"/>
<dbReference type="Proteomes" id="UP000001611">
    <property type="component" value="Chromosome 7"/>
</dbReference>
<dbReference type="HOGENOM" id="CLU_000288_31_2_1"/>
<evidence type="ECO:0000256" key="7">
    <source>
        <dbReference type="ARBA" id="ARBA00033194"/>
    </source>
</evidence>
<organism evidence="11 12">
    <name type="scientific">Verticillium dahliae (strain VdLs.17 / ATCC MYA-4575 / FGSC 10137)</name>
    <name type="common">Verticillium wilt</name>
    <dbReference type="NCBI Taxonomy" id="498257"/>
    <lineage>
        <taxon>Eukaryota</taxon>
        <taxon>Fungi</taxon>
        <taxon>Dikarya</taxon>
        <taxon>Ascomycota</taxon>
        <taxon>Pezizomycotina</taxon>
        <taxon>Sordariomycetes</taxon>
        <taxon>Hypocreomycetidae</taxon>
        <taxon>Glomerellales</taxon>
        <taxon>Plectosphaerellaceae</taxon>
        <taxon>Verticillium</taxon>
    </lineage>
</organism>
<reference evidence="11 12" key="1">
    <citation type="submission" date="2008-03" db="EMBL/GenBank/DDBJ databases">
        <title>The Genome Sequence of Verticillium dahliae VdLs.17.</title>
        <authorList>
            <consortium name="The Broad Institute Genome Sequencing Platform"/>
            <person name="Ma L.-J.J."/>
            <person name="Klosterman S.J."/>
            <person name="Subbarao K."/>
            <person name="Dobinson K."/>
            <person name="Veronese P."/>
            <person name="Kang S."/>
            <person name="Gold S.E."/>
            <person name="Young S."/>
            <person name="Jaffe D."/>
            <person name="Gnerre S."/>
            <person name="Berlin A."/>
            <person name="Heiman D."/>
            <person name="Hepburn T."/>
            <person name="Sykes S."/>
            <person name="Alvarado L."/>
            <person name="Kodira C.D."/>
            <person name="Lander E."/>
            <person name="Galagan J."/>
            <person name="Nusbaum C."/>
            <person name="Birren B."/>
        </authorList>
    </citation>
    <scope>NUCLEOTIDE SEQUENCE [LARGE SCALE GENOMIC DNA]</scope>
    <source>
        <strain evidence="12">VdLs.17 / ATCC MYA-4575 / FGSC 10137</strain>
    </source>
</reference>
<name>G2WVU4_VERDV</name>
<dbReference type="KEGG" id="vda:VDAG_01730"/>
<evidence type="ECO:0000256" key="6">
    <source>
        <dbReference type="ARBA" id="ARBA00030980"/>
    </source>
</evidence>
<evidence type="ECO:0000313" key="12">
    <source>
        <dbReference type="Proteomes" id="UP000001611"/>
    </source>
</evidence>
<dbReference type="OMA" id="FRENCRN"/>
<dbReference type="InParanoid" id="G2WVU4"/>
<dbReference type="InterPro" id="IPR000719">
    <property type="entry name" value="Prot_kinase_dom"/>
</dbReference>
<evidence type="ECO:0000313" key="11">
    <source>
        <dbReference type="EMBL" id="EGY19714.1"/>
    </source>
</evidence>
<dbReference type="eggNOG" id="KOG0192">
    <property type="taxonomic scope" value="Eukaryota"/>
</dbReference>
<comment type="catalytic activity">
    <reaction evidence="8">
        <text>L-threonyl-[protein] + ATP = O-phospho-L-threonyl-[protein] + ADP + H(+)</text>
        <dbReference type="Rhea" id="RHEA:46608"/>
        <dbReference type="Rhea" id="RHEA-COMP:11060"/>
        <dbReference type="Rhea" id="RHEA-COMP:11605"/>
        <dbReference type="ChEBI" id="CHEBI:15378"/>
        <dbReference type="ChEBI" id="CHEBI:30013"/>
        <dbReference type="ChEBI" id="CHEBI:30616"/>
        <dbReference type="ChEBI" id="CHEBI:61977"/>
        <dbReference type="ChEBI" id="CHEBI:456216"/>
        <dbReference type="EC" id="2.7.11.1"/>
    </reaction>
</comment>
<protein>
    <recommendedName>
        <fullName evidence="5">EKC/KEOPS complex subunit BUD32</fullName>
        <ecNumber evidence="3">2.7.11.1</ecNumber>
    </recommendedName>
    <alternativeName>
        <fullName evidence="6 7">Atypical Serine/threonine protein kinase BUD32</fullName>
    </alternativeName>
    <alternativeName>
        <fullName evidence="4">EKC/KEOPS complex subunit bud32</fullName>
    </alternativeName>
</protein>
<comment type="subunit">
    <text evidence="2">Component of the EKC/KEOPS complex composed of at least BUD32, CGI121, GON7, KAE1 and PCC1; the whole complex dimerizes.</text>
</comment>
<dbReference type="InterPro" id="IPR008266">
    <property type="entry name" value="Tyr_kinase_AS"/>
</dbReference>
<dbReference type="PANTHER" id="PTHR44329">
    <property type="entry name" value="SERINE/THREONINE-PROTEIN KINASE TNNI3K-RELATED"/>
    <property type="match status" value="1"/>
</dbReference>
<sequence length="259" mass="29270">MPQQPEEGDIYYVTKGDCVRMGRTAFVELLPSGHVSKTPKLNPYCPEKEKENRQCMEREALIYHMVGASSFIPELIAWDPASCTLTLRNYPNGDLEMYIRKPDYKCRVSLDVRLRWVLHAAESLAVVHAIGVTHNDIAPRNFLLDEDLNLWICDFAGSSLPNGSSSGCAPGPRYEPRPWSRDYVATRADDIFALGSVMYFIMTGEEPYSNLDDEEVERRFQNRDFPASSHLCCGTVIQNCWLGHFVAAKQVVQALVCEV</sequence>
<dbReference type="PROSITE" id="PS00109">
    <property type="entry name" value="PROTEIN_KINASE_TYR"/>
    <property type="match status" value="1"/>
</dbReference>
<dbReference type="RefSeq" id="XP_009656054.1">
    <property type="nucleotide sequence ID" value="XM_009657759.1"/>
</dbReference>
<dbReference type="GeneID" id="20703193"/>
<dbReference type="InterPro" id="IPR011009">
    <property type="entry name" value="Kinase-like_dom_sf"/>
</dbReference>
<gene>
    <name evidence="11" type="ORF">VDAG_01730</name>
</gene>
<evidence type="ECO:0000256" key="5">
    <source>
        <dbReference type="ARBA" id="ARBA00019973"/>
    </source>
</evidence>
<evidence type="ECO:0000256" key="2">
    <source>
        <dbReference type="ARBA" id="ARBA00011534"/>
    </source>
</evidence>
<dbReference type="Gene3D" id="1.10.510.10">
    <property type="entry name" value="Transferase(Phosphotransferase) domain 1"/>
    <property type="match status" value="1"/>
</dbReference>
<dbReference type="InterPro" id="IPR001245">
    <property type="entry name" value="Ser-Thr/Tyr_kinase_cat_dom"/>
</dbReference>
<feature type="domain" description="Protein kinase" evidence="10">
    <location>
        <begin position="1"/>
        <end position="259"/>
    </location>
</feature>
<dbReference type="GO" id="GO:0004674">
    <property type="term" value="F:protein serine/threonine kinase activity"/>
    <property type="evidence" value="ECO:0007669"/>
    <property type="project" value="UniProtKB-EC"/>
</dbReference>
<dbReference type="EC" id="2.7.11.1" evidence="3"/>
<evidence type="ECO:0000259" key="10">
    <source>
        <dbReference type="PROSITE" id="PS50011"/>
    </source>
</evidence>
<dbReference type="STRING" id="498257.G2WVU4"/>
<dbReference type="PROSITE" id="PS50011">
    <property type="entry name" value="PROTEIN_KINASE_DOM"/>
    <property type="match status" value="1"/>
</dbReference>
<evidence type="ECO:0000256" key="3">
    <source>
        <dbReference type="ARBA" id="ARBA00012513"/>
    </source>
</evidence>
<comment type="catalytic activity">
    <reaction evidence="9">
        <text>L-seryl-[protein] + ATP = O-phospho-L-seryl-[protein] + ADP + H(+)</text>
        <dbReference type="Rhea" id="RHEA:17989"/>
        <dbReference type="Rhea" id="RHEA-COMP:9863"/>
        <dbReference type="Rhea" id="RHEA-COMP:11604"/>
        <dbReference type="ChEBI" id="CHEBI:15378"/>
        <dbReference type="ChEBI" id="CHEBI:29999"/>
        <dbReference type="ChEBI" id="CHEBI:30616"/>
        <dbReference type="ChEBI" id="CHEBI:83421"/>
        <dbReference type="ChEBI" id="CHEBI:456216"/>
        <dbReference type="EC" id="2.7.11.1"/>
    </reaction>
</comment>
<comment type="function">
    <text evidence="1">Component of the EKC/KEOPS complex that is required for the formation of a threonylcarbamoyl group on adenosine at position 37 (t(6)A37) in tRNAs that read codons beginning with adenine. The complex is probably involved in the transfer of the threonylcarbamoyl moiety of threonylcarbamoyl-AMP (TC-AMP) to the N6 group of A37. BUD32 has ATPase activity in the context of the EKC/KEOPS complex and likely plays a supporting role to the catalytic subunit KAE1. The EKC/KEOPS complex also promotes both telomere uncapping and telomere elongation. The complex is required for efficient recruitment of transcriptional coactivators.</text>
</comment>
<keyword evidence="12" id="KW-1185">Reference proteome</keyword>
<dbReference type="GO" id="GO:0005524">
    <property type="term" value="F:ATP binding"/>
    <property type="evidence" value="ECO:0007669"/>
    <property type="project" value="InterPro"/>
</dbReference>
<dbReference type="SUPFAM" id="SSF56112">
    <property type="entry name" value="Protein kinase-like (PK-like)"/>
    <property type="match status" value="1"/>
</dbReference>
<evidence type="ECO:0000256" key="1">
    <source>
        <dbReference type="ARBA" id="ARBA00003747"/>
    </source>
</evidence>
<dbReference type="InterPro" id="IPR051681">
    <property type="entry name" value="Ser/Thr_Kinases-Pseudokinases"/>
</dbReference>
<evidence type="ECO:0000256" key="9">
    <source>
        <dbReference type="ARBA" id="ARBA00048679"/>
    </source>
</evidence>
<proteinExistence type="predicted"/>
<evidence type="ECO:0000256" key="8">
    <source>
        <dbReference type="ARBA" id="ARBA00047899"/>
    </source>
</evidence>
<evidence type="ECO:0000256" key="4">
    <source>
        <dbReference type="ARBA" id="ARBA00013948"/>
    </source>
</evidence>
<dbReference type="OrthoDB" id="1668230at2759"/>
<dbReference type="EMBL" id="DS572697">
    <property type="protein sequence ID" value="EGY19714.1"/>
    <property type="molecule type" value="Genomic_DNA"/>
</dbReference>
<dbReference type="Pfam" id="PF07714">
    <property type="entry name" value="PK_Tyr_Ser-Thr"/>
    <property type="match status" value="1"/>
</dbReference>